<protein>
    <submittedName>
        <fullName evidence="1">Uncharacterized protein</fullName>
    </submittedName>
</protein>
<proteinExistence type="predicted"/>
<name>A0A4R3PXM0_RHISU</name>
<reference evidence="1 2" key="1">
    <citation type="submission" date="2019-03" db="EMBL/GenBank/DDBJ databases">
        <title>Genomic Encyclopedia of Type Strains, Phase IV (KMG-V): Genome sequencing to study the core and pangenomes of soil and plant-associated prokaryotes.</title>
        <authorList>
            <person name="Whitman W."/>
        </authorList>
    </citation>
    <scope>NUCLEOTIDE SEQUENCE [LARGE SCALE GENOMIC DNA]</scope>
    <source>
        <strain evidence="1 2">Hc14</strain>
    </source>
</reference>
<evidence type="ECO:0000313" key="1">
    <source>
        <dbReference type="EMBL" id="TCU09628.1"/>
    </source>
</evidence>
<dbReference type="EMBL" id="SMBH01000024">
    <property type="protein sequence ID" value="TCU09628.1"/>
    <property type="molecule type" value="Genomic_DNA"/>
</dbReference>
<comment type="caution">
    <text evidence="1">The sequence shown here is derived from an EMBL/GenBank/DDBJ whole genome shotgun (WGS) entry which is preliminary data.</text>
</comment>
<gene>
    <name evidence="1" type="ORF">EV132_12428</name>
</gene>
<evidence type="ECO:0000313" key="2">
    <source>
        <dbReference type="Proteomes" id="UP000294576"/>
    </source>
</evidence>
<dbReference type="Proteomes" id="UP000294576">
    <property type="component" value="Unassembled WGS sequence"/>
</dbReference>
<organism evidence="1 2">
    <name type="scientific">Rhizobium sullae</name>
    <name type="common">Rhizobium hedysari</name>
    <dbReference type="NCBI Taxonomy" id="50338"/>
    <lineage>
        <taxon>Bacteria</taxon>
        <taxon>Pseudomonadati</taxon>
        <taxon>Pseudomonadota</taxon>
        <taxon>Alphaproteobacteria</taxon>
        <taxon>Hyphomicrobiales</taxon>
        <taxon>Rhizobiaceae</taxon>
        <taxon>Rhizobium/Agrobacterium group</taxon>
        <taxon>Rhizobium</taxon>
    </lineage>
</organism>
<dbReference type="AlphaFoldDB" id="A0A4R3PXM0"/>
<sequence length="62" mass="6870">MSLLIYCSTLEDQDIDTVTTVVRSWCETHNISPESECGRAAMIAAVNCVTAAEKRQSRYMGL</sequence>
<accession>A0A4R3PXM0</accession>